<evidence type="ECO:0000313" key="4">
    <source>
        <dbReference type="Proteomes" id="UP001301653"/>
    </source>
</evidence>
<protein>
    <submittedName>
        <fullName evidence="3">Filamentous hemagglutinin N-terminal domain-containing protein</fullName>
    </submittedName>
</protein>
<reference evidence="3 4" key="1">
    <citation type="submission" date="2023-12" db="EMBL/GenBank/DDBJ databases">
        <title>Stenotrophomonas guangdongensis sp. nov., isolated from wilted pepper plants (Capsicum annuum).</title>
        <authorList>
            <person name="Qiu M."/>
            <person name="Li Y."/>
            <person name="Liu Q."/>
            <person name="Zhang X."/>
            <person name="Huang Y."/>
            <person name="Guo R."/>
            <person name="Hu M."/>
            <person name="Zhou J."/>
            <person name="Zhou X."/>
        </authorList>
    </citation>
    <scope>NUCLEOTIDE SEQUENCE [LARGE SCALE GENOMIC DNA]</scope>
    <source>
        <strain evidence="3 4">MH1</strain>
    </source>
</reference>
<evidence type="ECO:0000256" key="1">
    <source>
        <dbReference type="SAM" id="MobiDB-lite"/>
    </source>
</evidence>
<organism evidence="3 4">
    <name type="scientific">Stenotrophomonas capsici</name>
    <dbReference type="NCBI Taxonomy" id="3110230"/>
    <lineage>
        <taxon>Bacteria</taxon>
        <taxon>Pseudomonadati</taxon>
        <taxon>Pseudomonadota</taxon>
        <taxon>Gammaproteobacteria</taxon>
        <taxon>Lysobacterales</taxon>
        <taxon>Lysobacteraceae</taxon>
        <taxon>Stenotrophomonas</taxon>
    </lineage>
</organism>
<gene>
    <name evidence="3" type="ORF">VA603_08250</name>
</gene>
<name>A0ABU5V2C4_9GAMM</name>
<feature type="region of interest" description="Disordered" evidence="1">
    <location>
        <begin position="422"/>
        <end position="469"/>
    </location>
</feature>
<comment type="caution">
    <text evidence="3">The sequence shown here is derived from an EMBL/GenBank/DDBJ whole genome shotgun (WGS) entry which is preliminary data.</text>
</comment>
<dbReference type="InterPro" id="IPR008638">
    <property type="entry name" value="FhaB/CdiA-like_TPS"/>
</dbReference>
<feature type="non-terminal residue" evidence="3">
    <location>
        <position position="920"/>
    </location>
</feature>
<dbReference type="SUPFAM" id="SSF51126">
    <property type="entry name" value="Pectin lyase-like"/>
    <property type="match status" value="1"/>
</dbReference>
<evidence type="ECO:0000259" key="2">
    <source>
        <dbReference type="SMART" id="SM00912"/>
    </source>
</evidence>
<keyword evidence="4" id="KW-1185">Reference proteome</keyword>
<sequence>MNRVYRLVYNRTLGVWQVASELVKATQGGLCSGAGLSMATLRPMSFALWVAMGWVGLVQPLPAQQAPGQHAGRIVTDPTAPTNQRPTVVTSANGTPQVNITTPTAKGVSRNSYRQFDVGSDGAILNNSRTNVQTELGGWVQGNPYLATGTARVILNEVNSADPSQLRGYVEVAGDRAQVVIANPAGIQVDGGGFLNASRVTLTTGTPIVNGGALDGYRVDGGAIRISGAGLDASRTDFTDIITRSLDVNAGIWANQLQASLGSNVVSADHSSVTAQQSNGQAPAFALDVGALGGMYANKIWLVGNEHGLGVRNAGNIGAQAGELVVTVDGRIENTGALQSQQDTKLTATAGVANSGTISAAREAIINTAADLDNSGGTLNGRRLEVNAASLRNRDGAIEQTGAQALEIRTASLSNRDGGRIGAVELAGSGGSNGGTDGNGGTGTPGGGSSGGTEGGGNGGTGTGTPPITAPLAAGALNIGNALDNDAGRIDALGAVVLSTRDGLDNSGGRIGVESLRVEGGELRNVDGTLKVQGDARVLATNVDNSKGQWSVSGAFELAVQSLVNRGGLIEQVANRAAQWSVAGQLDNSGGTIASNATSLVLDAGRLVNEDGTVSHAGTQGLTLSTGQLDGRRGTIATAGTLALTARAVDHRNATLNASQLTVNAAGFDNRGGTVVATGQQANTIQVQGTLDNGQGGTIASNGDLSLQAATLGNAGGTVQHAGTGSLSINAATLNGQGGTLLGNGTLTLTGQTTDLSNGTTSAQRISITTGDLTTAGGQLSATSTDTLQLQVRNRLDNTGGTLGSNGAVDLTAAHFINDQGKLIAAGTGASSVRVTQQLDNRGGTLSSNGDVQLQAGQLNNAGGTVVAADKAQLQVTVDGLLDNSNGGRLTAGGDLSLSADTLDNQGGAVEHAGEGTLQI</sequence>
<dbReference type="Gene3D" id="2.160.20.10">
    <property type="entry name" value="Single-stranded right-handed beta-helix, Pectin lyase-like"/>
    <property type="match status" value="1"/>
</dbReference>
<dbReference type="Pfam" id="PF05594">
    <property type="entry name" value="Fil_haemagg"/>
    <property type="match status" value="3"/>
</dbReference>
<proteinExistence type="predicted"/>
<dbReference type="EMBL" id="JAYFUH010000085">
    <property type="protein sequence ID" value="MEA5667518.1"/>
    <property type="molecule type" value="Genomic_DNA"/>
</dbReference>
<accession>A0ABU5V2C4</accession>
<dbReference type="InterPro" id="IPR011050">
    <property type="entry name" value="Pectin_lyase_fold/virulence"/>
</dbReference>
<evidence type="ECO:0000313" key="3">
    <source>
        <dbReference type="EMBL" id="MEA5667518.1"/>
    </source>
</evidence>
<dbReference type="Pfam" id="PF13018">
    <property type="entry name" value="ESPR"/>
    <property type="match status" value="1"/>
</dbReference>
<dbReference type="Pfam" id="PF05860">
    <property type="entry name" value="TPS"/>
    <property type="match status" value="1"/>
</dbReference>
<dbReference type="InterPro" id="IPR012334">
    <property type="entry name" value="Pectin_lyas_fold"/>
</dbReference>
<dbReference type="NCBIfam" id="TIGR01731">
    <property type="entry name" value="fil_hemag_20aa"/>
    <property type="match status" value="17"/>
</dbReference>
<dbReference type="InterPro" id="IPR008619">
    <property type="entry name" value="Filamentous_hemagglutn_rpt"/>
</dbReference>
<dbReference type="InterPro" id="IPR010069">
    <property type="entry name" value="CdiA_FHA1_rpt"/>
</dbReference>
<dbReference type="SMART" id="SM00912">
    <property type="entry name" value="Haemagg_act"/>
    <property type="match status" value="1"/>
</dbReference>
<feature type="domain" description="Filamentous haemagglutinin FhaB/tRNA nuclease CdiA-like TPS" evidence="2">
    <location>
        <begin position="92"/>
        <end position="212"/>
    </location>
</feature>
<feature type="compositionally biased region" description="Gly residues" evidence="1">
    <location>
        <begin position="428"/>
        <end position="463"/>
    </location>
</feature>
<dbReference type="NCBIfam" id="TIGR01901">
    <property type="entry name" value="adhes_NPXG"/>
    <property type="match status" value="1"/>
</dbReference>
<dbReference type="Proteomes" id="UP001301653">
    <property type="component" value="Unassembled WGS sequence"/>
</dbReference>
<dbReference type="RefSeq" id="WP_323438495.1">
    <property type="nucleotide sequence ID" value="NZ_JAYFUH010000085.1"/>
</dbReference>
<dbReference type="InterPro" id="IPR024973">
    <property type="entry name" value="ESPR"/>
</dbReference>